<accession>A0A518BG22</accession>
<dbReference type="Pfam" id="PF01523">
    <property type="entry name" value="PmbA_TldD_1st"/>
    <property type="match status" value="1"/>
</dbReference>
<evidence type="ECO:0000256" key="1">
    <source>
        <dbReference type="ARBA" id="ARBA00005836"/>
    </source>
</evidence>
<dbReference type="InterPro" id="IPR045569">
    <property type="entry name" value="Metalloprtase-TldD/E_C"/>
</dbReference>
<dbReference type="AlphaFoldDB" id="A0A518BG22"/>
<dbReference type="PANTHER" id="PTHR30624">
    <property type="entry name" value="UNCHARACTERIZED PROTEIN TLDD AND PMBA"/>
    <property type="match status" value="1"/>
</dbReference>
<dbReference type="InterPro" id="IPR002510">
    <property type="entry name" value="Metalloprtase-TldD/E_N"/>
</dbReference>
<evidence type="ECO:0000313" key="8">
    <source>
        <dbReference type="EMBL" id="QDU65927.1"/>
    </source>
</evidence>
<dbReference type="GO" id="GO:0005829">
    <property type="term" value="C:cytosol"/>
    <property type="evidence" value="ECO:0007669"/>
    <property type="project" value="TreeGrafter"/>
</dbReference>
<dbReference type="InterPro" id="IPR035068">
    <property type="entry name" value="TldD/PmbA_N"/>
</dbReference>
<gene>
    <name evidence="8" type="ORF">Pla133_09930</name>
</gene>
<evidence type="ECO:0000256" key="4">
    <source>
        <dbReference type="ARBA" id="ARBA00023049"/>
    </source>
</evidence>
<dbReference type="KEGG" id="pbap:Pla133_09930"/>
<keyword evidence="4" id="KW-0482">Metalloprotease</keyword>
<proteinExistence type="inferred from homology"/>
<feature type="domain" description="Metalloprotease TldD/E central" evidence="7">
    <location>
        <begin position="131"/>
        <end position="236"/>
    </location>
</feature>
<organism evidence="8 9">
    <name type="scientific">Engelhardtia mirabilis</name>
    <dbReference type="NCBI Taxonomy" id="2528011"/>
    <lineage>
        <taxon>Bacteria</taxon>
        <taxon>Pseudomonadati</taxon>
        <taxon>Planctomycetota</taxon>
        <taxon>Planctomycetia</taxon>
        <taxon>Planctomycetia incertae sedis</taxon>
        <taxon>Engelhardtia</taxon>
    </lineage>
</organism>
<keyword evidence="9" id="KW-1185">Reference proteome</keyword>
<feature type="domain" description="Metalloprotease TldD/E N-terminal" evidence="5">
    <location>
        <begin position="41"/>
        <end position="105"/>
    </location>
</feature>
<dbReference type="Proteomes" id="UP000316921">
    <property type="component" value="Chromosome"/>
</dbReference>
<dbReference type="Pfam" id="PF19290">
    <property type="entry name" value="PmbA_TldD_2nd"/>
    <property type="match status" value="1"/>
</dbReference>
<evidence type="ECO:0000256" key="3">
    <source>
        <dbReference type="ARBA" id="ARBA00022801"/>
    </source>
</evidence>
<keyword evidence="2 8" id="KW-0645">Protease</keyword>
<evidence type="ECO:0000259" key="5">
    <source>
        <dbReference type="Pfam" id="PF01523"/>
    </source>
</evidence>
<dbReference type="InterPro" id="IPR045570">
    <property type="entry name" value="Metalloprtase-TldD/E_cen_dom"/>
</dbReference>
<comment type="similarity">
    <text evidence="1">Belongs to the peptidase U62 family.</text>
</comment>
<dbReference type="InterPro" id="IPR051463">
    <property type="entry name" value="Peptidase_U62_metallo"/>
</dbReference>
<protein>
    <submittedName>
        <fullName evidence="8">Protease TldD</fullName>
    </submittedName>
</protein>
<sequence>MTESTIATADHVREQLDLFETDEDAIRRVLAVALERGADFADLYFQHRSGRSIGLEDGLVSRASSSVDRGVGVRVVVGDQTGYAYSERLELEPMLAAARTAATIAAGGKAVAPQALQHRAIPQLYPLTRQIASVTVDETLPLVRHVEQLVRACDPTVEKVSVSWGDSDDRVLLASSDGDLFGDRRPMTRLTVAVTCLKDGERQFNSGSLAGRRGLEWYTEARLTEFAKDLVARTLILFEARRPPAGELPVVLAAGASGILLHEAVGHGMEADFNRKGMSIYAGQIGETVAPDQVTIVDSALHPGERGALGVDDEGQATERTVLVENGVMRSYLHDRISAKHYGVEPTGSGRRESFRHVPMPRMRCTYMENGPHTREEIIASIDRGVICENFLNGQVQIGAGDFTFFVKNGWLVEGGKITAPIKDVNIIGNGPEAIRRISMVAGDMKLDTGGWTCGKEGQSVPVSQGMPTVLVSSLTVGGSNAQ</sequence>
<evidence type="ECO:0000256" key="2">
    <source>
        <dbReference type="ARBA" id="ARBA00022670"/>
    </source>
</evidence>
<name>A0A518BG22_9BACT</name>
<dbReference type="InterPro" id="IPR025502">
    <property type="entry name" value="TldD"/>
</dbReference>
<reference evidence="8 9" key="1">
    <citation type="submission" date="2019-02" db="EMBL/GenBank/DDBJ databases">
        <title>Deep-cultivation of Planctomycetes and their phenomic and genomic characterization uncovers novel biology.</title>
        <authorList>
            <person name="Wiegand S."/>
            <person name="Jogler M."/>
            <person name="Boedeker C."/>
            <person name="Pinto D."/>
            <person name="Vollmers J."/>
            <person name="Rivas-Marin E."/>
            <person name="Kohn T."/>
            <person name="Peeters S.H."/>
            <person name="Heuer A."/>
            <person name="Rast P."/>
            <person name="Oberbeckmann S."/>
            <person name="Bunk B."/>
            <person name="Jeske O."/>
            <person name="Meyerdierks A."/>
            <person name="Storesund J.E."/>
            <person name="Kallscheuer N."/>
            <person name="Luecker S."/>
            <person name="Lage O.M."/>
            <person name="Pohl T."/>
            <person name="Merkel B.J."/>
            <person name="Hornburger P."/>
            <person name="Mueller R.-W."/>
            <person name="Bruemmer F."/>
            <person name="Labrenz M."/>
            <person name="Spormann A.M."/>
            <person name="Op den Camp H."/>
            <person name="Overmann J."/>
            <person name="Amann R."/>
            <person name="Jetten M.S.M."/>
            <person name="Mascher T."/>
            <person name="Medema M.H."/>
            <person name="Devos D.P."/>
            <person name="Kaster A.-K."/>
            <person name="Ovreas L."/>
            <person name="Rohde M."/>
            <person name="Galperin M.Y."/>
            <person name="Jogler C."/>
        </authorList>
    </citation>
    <scope>NUCLEOTIDE SEQUENCE [LARGE SCALE GENOMIC DNA]</scope>
    <source>
        <strain evidence="8 9">Pla133</strain>
    </source>
</reference>
<dbReference type="GO" id="GO:0008237">
    <property type="term" value="F:metallopeptidase activity"/>
    <property type="evidence" value="ECO:0007669"/>
    <property type="project" value="UniProtKB-KW"/>
</dbReference>
<evidence type="ECO:0000259" key="6">
    <source>
        <dbReference type="Pfam" id="PF19289"/>
    </source>
</evidence>
<dbReference type="Pfam" id="PF19289">
    <property type="entry name" value="PmbA_TldD_3rd"/>
    <property type="match status" value="1"/>
</dbReference>
<dbReference type="PANTHER" id="PTHR30624:SF4">
    <property type="entry name" value="METALLOPROTEASE TLDD"/>
    <property type="match status" value="1"/>
</dbReference>
<dbReference type="PIRSF" id="PIRSF004919">
    <property type="entry name" value="TldD"/>
    <property type="match status" value="1"/>
</dbReference>
<dbReference type="InterPro" id="IPR036059">
    <property type="entry name" value="TldD/PmbA_sf"/>
</dbReference>
<dbReference type="RefSeq" id="WP_419192139.1">
    <property type="nucleotide sequence ID" value="NZ_CP036287.1"/>
</dbReference>
<dbReference type="Gene3D" id="3.30.2290.10">
    <property type="entry name" value="PmbA/TldD superfamily"/>
    <property type="match status" value="1"/>
</dbReference>
<evidence type="ECO:0000313" key="9">
    <source>
        <dbReference type="Proteomes" id="UP000316921"/>
    </source>
</evidence>
<dbReference type="EMBL" id="CP036287">
    <property type="protein sequence ID" value="QDU65927.1"/>
    <property type="molecule type" value="Genomic_DNA"/>
</dbReference>
<keyword evidence="3" id="KW-0378">Hydrolase</keyword>
<dbReference type="SUPFAM" id="SSF111283">
    <property type="entry name" value="Putative modulator of DNA gyrase, PmbA/TldD"/>
    <property type="match status" value="1"/>
</dbReference>
<dbReference type="GO" id="GO:0006508">
    <property type="term" value="P:proteolysis"/>
    <property type="evidence" value="ECO:0007669"/>
    <property type="project" value="UniProtKB-KW"/>
</dbReference>
<feature type="domain" description="Metalloprotease TldD/E C-terminal" evidence="6">
    <location>
        <begin position="246"/>
        <end position="479"/>
    </location>
</feature>
<evidence type="ECO:0000259" key="7">
    <source>
        <dbReference type="Pfam" id="PF19290"/>
    </source>
</evidence>